<organism evidence="1 2">
    <name type="scientific">Atlanticothrix silvestris CENA357</name>
    <dbReference type="NCBI Taxonomy" id="1725252"/>
    <lineage>
        <taxon>Bacteria</taxon>
        <taxon>Bacillati</taxon>
        <taxon>Cyanobacteriota</taxon>
        <taxon>Cyanophyceae</taxon>
        <taxon>Nostocales</taxon>
        <taxon>Nodulariaceae</taxon>
        <taxon>Atlanticothrix</taxon>
        <taxon>Atlanticothrix silvestris</taxon>
    </lineage>
</organism>
<accession>A0A8J7HKJ5</accession>
<dbReference type="Proteomes" id="UP000599391">
    <property type="component" value="Unassembled WGS sequence"/>
</dbReference>
<dbReference type="EMBL" id="JAECZB010000071">
    <property type="protein sequence ID" value="MBH8554388.1"/>
    <property type="molecule type" value="Genomic_DNA"/>
</dbReference>
<dbReference type="AlphaFoldDB" id="A0A8J7HKJ5"/>
<gene>
    <name evidence="1" type="ORF">I8751_18855</name>
</gene>
<dbReference type="InterPro" id="IPR019657">
    <property type="entry name" value="ComFB"/>
</dbReference>
<name>A0A8J7HKJ5_9CYAN</name>
<dbReference type="RefSeq" id="WP_214440629.1">
    <property type="nucleotide sequence ID" value="NZ_JAECZB010000071.1"/>
</dbReference>
<reference evidence="1 2" key="1">
    <citation type="journal article" date="2021" name="Int. J. Syst. Evol. Microbiol.">
        <title>Amazonocrinis nigriterrae gen. nov., sp. nov., Atlanticothrix silvestris gen. nov., sp. nov. and Dendronalium phyllosphericum gen. nov., sp. nov., nostocacean cyanobacteria from Brazilian environments.</title>
        <authorList>
            <person name="Alvarenga D.O."/>
            <person name="Andreote A.P.D."/>
            <person name="Branco L.H.Z."/>
            <person name="Delbaje E."/>
            <person name="Cruz R.B."/>
            <person name="Varani A.M."/>
            <person name="Fiore M.F."/>
        </authorList>
    </citation>
    <scope>NUCLEOTIDE SEQUENCE [LARGE SCALE GENOMIC DNA]</scope>
    <source>
        <strain evidence="1 2">CENA357</strain>
    </source>
</reference>
<proteinExistence type="predicted"/>
<sequence length="112" mass="13220">MSKTLINITIPVVIKEIEDVLVTYPHHPYQETFAHPDFRQSLMAYFLNKIPNQYITVDEEKKYFYTHLENSLHIEAIIHQGIEEILCEQAQEINRHIPEVVDPRRVASSWFG</sequence>
<protein>
    <submittedName>
        <fullName evidence="1">Late competence development ComFB family protein</fullName>
    </submittedName>
</protein>
<keyword evidence="2" id="KW-1185">Reference proteome</keyword>
<evidence type="ECO:0000313" key="2">
    <source>
        <dbReference type="Proteomes" id="UP000599391"/>
    </source>
</evidence>
<evidence type="ECO:0000313" key="1">
    <source>
        <dbReference type="EMBL" id="MBH8554388.1"/>
    </source>
</evidence>
<comment type="caution">
    <text evidence="1">The sequence shown here is derived from an EMBL/GenBank/DDBJ whole genome shotgun (WGS) entry which is preliminary data.</text>
</comment>
<dbReference type="Pfam" id="PF10719">
    <property type="entry name" value="ComFB"/>
    <property type="match status" value="1"/>
</dbReference>